<dbReference type="InterPro" id="IPR016193">
    <property type="entry name" value="Cytidine_deaminase-like"/>
</dbReference>
<dbReference type="AlphaFoldDB" id="A0A1Y3EBU5"/>
<dbReference type="GO" id="GO:0005829">
    <property type="term" value="C:cytosol"/>
    <property type="evidence" value="ECO:0007669"/>
    <property type="project" value="TreeGrafter"/>
</dbReference>
<dbReference type="GO" id="GO:0008270">
    <property type="term" value="F:zinc ion binding"/>
    <property type="evidence" value="ECO:0007669"/>
    <property type="project" value="TreeGrafter"/>
</dbReference>
<dbReference type="PANTHER" id="PTHR11644:SF2">
    <property type="entry name" value="CYTIDINE DEAMINASE"/>
    <property type="match status" value="1"/>
</dbReference>
<gene>
    <name evidence="3" type="ORF">D917_03450</name>
</gene>
<dbReference type="PROSITE" id="PS51747">
    <property type="entry name" value="CYT_DCMP_DEAMINASES_2"/>
    <property type="match status" value="1"/>
</dbReference>
<dbReference type="GO" id="GO:0004126">
    <property type="term" value="F:cytidine deaminase activity"/>
    <property type="evidence" value="ECO:0007669"/>
    <property type="project" value="UniProtKB-ARBA"/>
</dbReference>
<dbReference type="GO" id="GO:0055086">
    <property type="term" value="P:nucleobase-containing small molecule metabolic process"/>
    <property type="evidence" value="ECO:0007669"/>
    <property type="project" value="UniProtKB-ARBA"/>
</dbReference>
<dbReference type="Proteomes" id="UP000243006">
    <property type="component" value="Unassembled WGS sequence"/>
</dbReference>
<evidence type="ECO:0000256" key="1">
    <source>
        <dbReference type="ARBA" id="ARBA00006576"/>
    </source>
</evidence>
<dbReference type="EMBL" id="LVZM01021483">
    <property type="protein sequence ID" value="OUC41326.1"/>
    <property type="molecule type" value="Genomic_DNA"/>
</dbReference>
<dbReference type="InterPro" id="IPR050202">
    <property type="entry name" value="Cyt/Deoxycyt_deaminase"/>
</dbReference>
<proteinExistence type="inferred from homology"/>
<accession>A0A1Y3EBU5</accession>
<evidence type="ECO:0000313" key="4">
    <source>
        <dbReference type="Proteomes" id="UP000243006"/>
    </source>
</evidence>
<dbReference type="CDD" id="cd01283">
    <property type="entry name" value="cytidine_deaminase"/>
    <property type="match status" value="1"/>
</dbReference>
<dbReference type="Gene3D" id="3.40.140.10">
    <property type="entry name" value="Cytidine Deaminase, domain 2"/>
    <property type="match status" value="1"/>
</dbReference>
<reference evidence="3 4" key="1">
    <citation type="submission" date="2015-04" db="EMBL/GenBank/DDBJ databases">
        <title>Draft genome of the roundworm Trichinella nativa.</title>
        <authorList>
            <person name="Mitreva M."/>
        </authorList>
    </citation>
    <scope>NUCLEOTIDE SEQUENCE [LARGE SCALE GENOMIC DNA]</scope>
    <source>
        <strain evidence="3 4">ISS45</strain>
    </source>
</reference>
<dbReference type="GO" id="GO:0072527">
    <property type="term" value="P:pyrimidine-containing compound metabolic process"/>
    <property type="evidence" value="ECO:0007669"/>
    <property type="project" value="UniProtKB-ARBA"/>
</dbReference>
<dbReference type="Pfam" id="PF00383">
    <property type="entry name" value="dCMP_cyt_deam_1"/>
    <property type="match status" value="1"/>
</dbReference>
<feature type="domain" description="CMP/dCMP-type deaminase" evidence="2">
    <location>
        <begin position="3"/>
        <end position="79"/>
    </location>
</feature>
<dbReference type="NCBIfam" id="NF004064">
    <property type="entry name" value="PRK05578.1"/>
    <property type="match status" value="1"/>
</dbReference>
<protein>
    <submittedName>
        <fullName evidence="3">Cytidine and deoxycytidylate deaminase zinc-binding region</fullName>
    </submittedName>
</protein>
<sequence>MDSSISQLILDSISAKEFSYSPYSKFRVGAALLCRDGTVYKGCNIENCSYGLSVCAERTALLKAVSEGQKQFKAIAINT</sequence>
<comment type="caution">
    <text evidence="3">The sequence shown here is derived from an EMBL/GenBank/DDBJ whole genome shotgun (WGS) entry which is preliminary data.</text>
</comment>
<dbReference type="InterPro" id="IPR002125">
    <property type="entry name" value="CMP_dCMP_dom"/>
</dbReference>
<evidence type="ECO:0000313" key="3">
    <source>
        <dbReference type="EMBL" id="OUC41326.1"/>
    </source>
</evidence>
<organism evidence="3 4">
    <name type="scientific">Trichinella nativa</name>
    <dbReference type="NCBI Taxonomy" id="6335"/>
    <lineage>
        <taxon>Eukaryota</taxon>
        <taxon>Metazoa</taxon>
        <taxon>Ecdysozoa</taxon>
        <taxon>Nematoda</taxon>
        <taxon>Enoplea</taxon>
        <taxon>Dorylaimia</taxon>
        <taxon>Trichinellida</taxon>
        <taxon>Trichinellidae</taxon>
        <taxon>Trichinella</taxon>
    </lineage>
</organism>
<dbReference type="SUPFAM" id="SSF53927">
    <property type="entry name" value="Cytidine deaminase-like"/>
    <property type="match status" value="1"/>
</dbReference>
<dbReference type="PANTHER" id="PTHR11644">
    <property type="entry name" value="CYTIDINE DEAMINASE"/>
    <property type="match status" value="1"/>
</dbReference>
<name>A0A1Y3EBU5_9BILA</name>
<evidence type="ECO:0000259" key="2">
    <source>
        <dbReference type="PROSITE" id="PS51747"/>
    </source>
</evidence>
<comment type="similarity">
    <text evidence="1">Belongs to the cytidine and deoxycytidylate deaminase family.</text>
</comment>